<dbReference type="Gene3D" id="1.20.120.1770">
    <property type="match status" value="1"/>
</dbReference>
<dbReference type="GeneID" id="105271447"/>
<dbReference type="PROSITE" id="PS50939">
    <property type="entry name" value="CYTOCHROME_B561"/>
    <property type="match status" value="1"/>
</dbReference>
<keyword evidence="9" id="KW-0408">Iron</keyword>
<dbReference type="GO" id="GO:0016020">
    <property type="term" value="C:membrane"/>
    <property type="evidence" value="ECO:0007669"/>
    <property type="project" value="UniProtKB-SubCell"/>
</dbReference>
<evidence type="ECO:0000256" key="4">
    <source>
        <dbReference type="ARBA" id="ARBA00022617"/>
    </source>
</evidence>
<evidence type="ECO:0000256" key="12">
    <source>
        <dbReference type="SAM" id="Phobius"/>
    </source>
</evidence>
<evidence type="ECO:0000256" key="7">
    <source>
        <dbReference type="ARBA" id="ARBA00022982"/>
    </source>
</evidence>
<dbReference type="Proteomes" id="UP000694866">
    <property type="component" value="Unplaced"/>
</dbReference>
<protein>
    <recommendedName>
        <fullName evidence="11">ascorbate ferrireductase (transmembrane)</fullName>
        <ecNumber evidence="11">7.2.1.3</ecNumber>
    </recommendedName>
</protein>
<dbReference type="CDD" id="cd08761">
    <property type="entry name" value="Cyt_b561_CYB561D2_like"/>
    <property type="match status" value="1"/>
</dbReference>
<dbReference type="OrthoDB" id="432881at2759"/>
<evidence type="ECO:0000256" key="1">
    <source>
        <dbReference type="ARBA" id="ARBA00001970"/>
    </source>
</evidence>
<accession>A0A0C9RDY2</accession>
<dbReference type="GO" id="GO:0140571">
    <property type="term" value="F:transmembrane ascorbate ferrireductase activity"/>
    <property type="evidence" value="ECO:0007669"/>
    <property type="project" value="UniProtKB-EC"/>
</dbReference>
<feature type="transmembrane region" description="Helical" evidence="12">
    <location>
        <begin position="124"/>
        <end position="141"/>
    </location>
</feature>
<feature type="transmembrane region" description="Helical" evidence="12">
    <location>
        <begin position="86"/>
        <end position="104"/>
    </location>
</feature>
<dbReference type="GO" id="GO:0140575">
    <property type="term" value="F:transmembrane monodehydroascorbate reductase activity"/>
    <property type="evidence" value="ECO:0007669"/>
    <property type="project" value="InterPro"/>
</dbReference>
<keyword evidence="3" id="KW-0813">Transport</keyword>
<evidence type="ECO:0000256" key="8">
    <source>
        <dbReference type="ARBA" id="ARBA00022989"/>
    </source>
</evidence>
<evidence type="ECO:0000313" key="14">
    <source>
        <dbReference type="EMBL" id="JAG76322.1"/>
    </source>
</evidence>
<sequence length="230" mass="24965">MKPETEGRGFPNTLSLIVSVLVHVLLLAPVLYIISIFSINYSFFSWHPICMSVGVGLLIVEGVFSISGEANLSHRLSRVNRVTTHWIMNAVGLTLMFIGLIIIIVNKNNHNKPHFATTHGKLGLSAIVIASVVGCFGILANNTRWLYPRVRPILIKVAHAFGGIAMTIIFIATLINGVYKEPHLLGETGIALICAALVIAAVLVLFKPIIAAIARTKVILQPPQPHNQST</sequence>
<proteinExistence type="predicted"/>
<gene>
    <name evidence="14" type="primary">CYB561D2</name>
    <name evidence="16" type="synonym">LOC105271447</name>
    <name evidence="14" type="ORF">g.65879</name>
</gene>
<keyword evidence="4" id="KW-0349">Heme</keyword>
<feature type="transmembrane region" description="Helical" evidence="12">
    <location>
        <begin position="46"/>
        <end position="66"/>
    </location>
</feature>
<dbReference type="RefSeq" id="XP_011311298.1">
    <property type="nucleotide sequence ID" value="XM_011312996.1"/>
</dbReference>
<evidence type="ECO:0000313" key="15">
    <source>
        <dbReference type="Proteomes" id="UP000694866"/>
    </source>
</evidence>
<evidence type="ECO:0000256" key="9">
    <source>
        <dbReference type="ARBA" id="ARBA00023004"/>
    </source>
</evidence>
<dbReference type="PANTHER" id="PTHR15422:SF45">
    <property type="entry name" value="CYTOCHROME B561 DOMAIN-CONTAINING PROTEIN"/>
    <property type="match status" value="1"/>
</dbReference>
<feature type="transmembrane region" description="Helical" evidence="12">
    <location>
        <begin position="12"/>
        <end position="34"/>
    </location>
</feature>
<feature type="transmembrane region" description="Helical" evidence="12">
    <location>
        <begin position="190"/>
        <end position="214"/>
    </location>
</feature>
<keyword evidence="6" id="KW-0479">Metal-binding</keyword>
<evidence type="ECO:0000256" key="10">
    <source>
        <dbReference type="ARBA" id="ARBA00023136"/>
    </source>
</evidence>
<dbReference type="InterPro" id="IPR045150">
    <property type="entry name" value="CYB561D1/2"/>
</dbReference>
<evidence type="ECO:0000256" key="2">
    <source>
        <dbReference type="ARBA" id="ARBA00004141"/>
    </source>
</evidence>
<dbReference type="PANTHER" id="PTHR15422">
    <property type="entry name" value="OS05G0565100 PROTEIN"/>
    <property type="match status" value="1"/>
</dbReference>
<evidence type="ECO:0000259" key="13">
    <source>
        <dbReference type="PROSITE" id="PS50939"/>
    </source>
</evidence>
<evidence type="ECO:0000256" key="6">
    <source>
        <dbReference type="ARBA" id="ARBA00022723"/>
    </source>
</evidence>
<name>A0A0C9RDY2_9HYME</name>
<organism evidence="14">
    <name type="scientific">Fopius arisanus</name>
    <dbReference type="NCBI Taxonomy" id="64838"/>
    <lineage>
        <taxon>Eukaryota</taxon>
        <taxon>Metazoa</taxon>
        <taxon>Ecdysozoa</taxon>
        <taxon>Arthropoda</taxon>
        <taxon>Hexapoda</taxon>
        <taxon>Insecta</taxon>
        <taxon>Pterygota</taxon>
        <taxon>Neoptera</taxon>
        <taxon>Endopterygota</taxon>
        <taxon>Hymenoptera</taxon>
        <taxon>Apocrita</taxon>
        <taxon>Ichneumonoidea</taxon>
        <taxon>Braconidae</taxon>
        <taxon>Opiinae</taxon>
        <taxon>Fopius</taxon>
    </lineage>
</organism>
<evidence type="ECO:0000256" key="3">
    <source>
        <dbReference type="ARBA" id="ARBA00022448"/>
    </source>
</evidence>
<keyword evidence="7" id="KW-0249">Electron transport</keyword>
<reference evidence="16" key="2">
    <citation type="submission" date="2025-04" db="UniProtKB">
        <authorList>
            <consortium name="RefSeq"/>
        </authorList>
    </citation>
    <scope>IDENTIFICATION</scope>
    <source>
        <strain evidence="16">USDA-PBARC FA_bdor</strain>
        <tissue evidence="16">Whole organism</tissue>
    </source>
</reference>
<feature type="transmembrane region" description="Helical" evidence="12">
    <location>
        <begin position="153"/>
        <end position="178"/>
    </location>
</feature>
<dbReference type="SMART" id="SM00665">
    <property type="entry name" value="B561"/>
    <property type="match status" value="1"/>
</dbReference>
<dbReference type="InterPro" id="IPR006593">
    <property type="entry name" value="Cyt_b561/ferric_Rdtase_TM"/>
</dbReference>
<keyword evidence="8 12" id="KW-1133">Transmembrane helix</keyword>
<keyword evidence="15" id="KW-1185">Reference proteome</keyword>
<evidence type="ECO:0000313" key="16">
    <source>
        <dbReference type="RefSeq" id="XP_011311298.1"/>
    </source>
</evidence>
<accession>A0A9R1TM27</accession>
<dbReference type="KEGG" id="fas:105271447"/>
<feature type="domain" description="Cytochrome b561" evidence="13">
    <location>
        <begin position="14"/>
        <end position="215"/>
    </location>
</feature>
<keyword evidence="5 12" id="KW-0812">Transmembrane</keyword>
<evidence type="ECO:0000256" key="11">
    <source>
        <dbReference type="ARBA" id="ARBA00024225"/>
    </source>
</evidence>
<dbReference type="AlphaFoldDB" id="A0A0C9RDY2"/>
<comment type="cofactor">
    <cofactor evidence="1">
        <name>heme b</name>
        <dbReference type="ChEBI" id="CHEBI:60344"/>
    </cofactor>
</comment>
<reference evidence="14" key="1">
    <citation type="submission" date="2015-01" db="EMBL/GenBank/DDBJ databases">
        <title>Transcriptome Assembly of Fopius arisanus.</title>
        <authorList>
            <person name="Geib S."/>
        </authorList>
    </citation>
    <scope>NUCLEOTIDE SEQUENCE</scope>
</reference>
<dbReference type="GO" id="GO:0046872">
    <property type="term" value="F:metal ion binding"/>
    <property type="evidence" value="ECO:0007669"/>
    <property type="project" value="UniProtKB-KW"/>
</dbReference>
<evidence type="ECO:0000256" key="5">
    <source>
        <dbReference type="ARBA" id="ARBA00022692"/>
    </source>
</evidence>
<comment type="subcellular location">
    <subcellularLocation>
        <location evidence="2">Membrane</location>
        <topology evidence="2">Multi-pass membrane protein</topology>
    </subcellularLocation>
</comment>
<dbReference type="EMBL" id="GBYB01006555">
    <property type="protein sequence ID" value="JAG76322.1"/>
    <property type="molecule type" value="Transcribed_RNA"/>
</dbReference>
<dbReference type="Pfam" id="PF03188">
    <property type="entry name" value="Cytochrom_B561"/>
    <property type="match status" value="1"/>
</dbReference>
<keyword evidence="10 12" id="KW-0472">Membrane</keyword>
<dbReference type="EC" id="7.2.1.3" evidence="11"/>